<sequence length="114" mass="13012">MDLIQHNMPIIINEVHFCVKFREIQGECDEIFPVEKSESYESDDDQTTVKDKPGDNNDDNNEEDDDDYLDDDDFDVDLMLDNEHGVIGDLSGGWIGNESPSKKASHRSSKFDNI</sequence>
<dbReference type="EMBL" id="BKCJ010262036">
    <property type="protein sequence ID" value="GEZ29398.1"/>
    <property type="molecule type" value="Genomic_DNA"/>
</dbReference>
<dbReference type="AlphaFoldDB" id="A0A699IF08"/>
<gene>
    <name evidence="2" type="ORF">Tci_501371</name>
</gene>
<accession>A0A699IF08</accession>
<evidence type="ECO:0000256" key="1">
    <source>
        <dbReference type="SAM" id="MobiDB-lite"/>
    </source>
</evidence>
<organism evidence="2">
    <name type="scientific">Tanacetum cinerariifolium</name>
    <name type="common">Dalmatian daisy</name>
    <name type="synonym">Chrysanthemum cinerariifolium</name>
    <dbReference type="NCBI Taxonomy" id="118510"/>
    <lineage>
        <taxon>Eukaryota</taxon>
        <taxon>Viridiplantae</taxon>
        <taxon>Streptophyta</taxon>
        <taxon>Embryophyta</taxon>
        <taxon>Tracheophyta</taxon>
        <taxon>Spermatophyta</taxon>
        <taxon>Magnoliopsida</taxon>
        <taxon>eudicotyledons</taxon>
        <taxon>Gunneridae</taxon>
        <taxon>Pentapetalae</taxon>
        <taxon>asterids</taxon>
        <taxon>campanulids</taxon>
        <taxon>Asterales</taxon>
        <taxon>Asteraceae</taxon>
        <taxon>Asteroideae</taxon>
        <taxon>Anthemideae</taxon>
        <taxon>Anthemidinae</taxon>
        <taxon>Tanacetum</taxon>
    </lineage>
</organism>
<feature type="compositionally biased region" description="Acidic residues" evidence="1">
    <location>
        <begin position="56"/>
        <end position="72"/>
    </location>
</feature>
<protein>
    <submittedName>
        <fullName evidence="2">Uncharacterized protein</fullName>
    </submittedName>
</protein>
<reference evidence="2" key="1">
    <citation type="journal article" date="2019" name="Sci. Rep.">
        <title>Draft genome of Tanacetum cinerariifolium, the natural source of mosquito coil.</title>
        <authorList>
            <person name="Yamashiro T."/>
            <person name="Shiraishi A."/>
            <person name="Satake H."/>
            <person name="Nakayama K."/>
        </authorList>
    </citation>
    <scope>NUCLEOTIDE SEQUENCE</scope>
</reference>
<feature type="region of interest" description="Disordered" evidence="1">
    <location>
        <begin position="87"/>
        <end position="114"/>
    </location>
</feature>
<feature type="region of interest" description="Disordered" evidence="1">
    <location>
        <begin position="34"/>
        <end position="72"/>
    </location>
</feature>
<evidence type="ECO:0000313" key="2">
    <source>
        <dbReference type="EMBL" id="GEZ29398.1"/>
    </source>
</evidence>
<proteinExistence type="predicted"/>
<comment type="caution">
    <text evidence="2">The sequence shown here is derived from an EMBL/GenBank/DDBJ whole genome shotgun (WGS) entry which is preliminary data.</text>
</comment>
<name>A0A699IF08_TANCI</name>